<gene>
    <name evidence="2" type="ORF">SBAD_LOCUS6376</name>
</gene>
<protein>
    <submittedName>
        <fullName evidence="4">Sorting nexin-14</fullName>
    </submittedName>
</protein>
<dbReference type="InterPro" id="IPR053966">
    <property type="entry name" value="INTS1_INTS2-bd"/>
</dbReference>
<evidence type="ECO:0000313" key="4">
    <source>
        <dbReference type="WBParaSite" id="SBAD_0000662301-mRNA-1"/>
    </source>
</evidence>
<dbReference type="EMBL" id="UZAM01009699">
    <property type="protein sequence ID" value="VDP09880.1"/>
    <property type="molecule type" value="Genomic_DNA"/>
</dbReference>
<dbReference type="Proteomes" id="UP000270296">
    <property type="component" value="Unassembled WGS sequence"/>
</dbReference>
<dbReference type="Pfam" id="PF22929">
    <property type="entry name" value="INTS1_INTS2-bd"/>
    <property type="match status" value="1"/>
</dbReference>
<reference evidence="4" key="1">
    <citation type="submission" date="2016-06" db="UniProtKB">
        <authorList>
            <consortium name="WormBaseParasite"/>
        </authorList>
    </citation>
    <scope>IDENTIFICATION</scope>
</reference>
<reference evidence="2 3" key="2">
    <citation type="submission" date="2018-11" db="EMBL/GenBank/DDBJ databases">
        <authorList>
            <consortium name="Pathogen Informatics"/>
        </authorList>
    </citation>
    <scope>NUCLEOTIDE SEQUENCE [LARGE SCALE GENOMIC DNA]</scope>
</reference>
<proteinExistence type="predicted"/>
<dbReference type="PANTHER" id="PTHR21224">
    <property type="entry name" value="INTEGRATOR COMPLEX SUBUNIT 1"/>
    <property type="match status" value="1"/>
</dbReference>
<dbReference type="PANTHER" id="PTHR21224:SF1">
    <property type="entry name" value="INTEGRATOR COMPLEX SUBUNIT 1"/>
    <property type="match status" value="1"/>
</dbReference>
<sequence length="797" mass="91027">MKTVFPLVDFSHALMFGIRKLVNAEKQEIHFKEKLVRAIEDLLCVCAFASIPPQIRELMLPNVRSDKKVCADENLTAAFRKQLKRFQIECLIWLRSVLPTFLKLTKEEYMKSYYHLLFLDSPDSYSSKDSWPSESEKRDQFESGARFVMLLRFKVVNYLWEETYLVALPPPPADSSTTLECGAKTDLYLKIIADFGVSEEILKDILSTPLKGDISLSSMVVIEITEQLVRRILCCSIDNSIVLNDCSLVDLLFDLCLYRPPENIALPTRYKPVPMAITTPYWKAWLILTLMACHNPRVFGNIMWTHYPTGRVRKKNHLEKQSLYTKALPDISIPDHVETRKTSDSSKKAHFSSLYPGSKFLSDGPRFTAVGKALDIPNDDRVNLMFDDGNAVADTWLSFTKTSLGGYPRKPPPLIIEQLKLCSQQMNLRLRLCSSRNPDFLLAIINRQGASQTVPWLSAIIEQNEGSVALFPVECLCEFLFNQIDVHRQNIQRCAYFTCIPSEEQQTSGFKRIQNLASKLRLIVIGEQADTSESAKVLLYFLNRLHSAASSDRAAVIEALSMIVSLSHSPTENEATSPFVNSSLLARYGWLLRDLPRLPSFHKISKATTEALLQCFLVETDISLLHAYFNFISLIMHKKEQDLESFCLVFAKLICDRQHIFSALVPVFQTDWQLFPVEERTLSILLEVFSRYLKQTFQTRTDHFTWSASQDKFLVQWGENMCATLDAQAVTAMLMLLTPTPPRDREYYDQLLDSWFTGTPKPTVYLLDTTEEAELITDQLSVFMLRSCNEDLVKCGT</sequence>
<dbReference type="InterPro" id="IPR038902">
    <property type="entry name" value="INTS1"/>
</dbReference>
<dbReference type="WBParaSite" id="SBAD_0000662301-mRNA-1">
    <property type="protein sequence ID" value="SBAD_0000662301-mRNA-1"/>
    <property type="gene ID" value="SBAD_0000662301"/>
</dbReference>
<evidence type="ECO:0000259" key="1">
    <source>
        <dbReference type="Pfam" id="PF22929"/>
    </source>
</evidence>
<dbReference type="GO" id="GO:0034474">
    <property type="term" value="P:U2 snRNA 3'-end processing"/>
    <property type="evidence" value="ECO:0007669"/>
    <property type="project" value="InterPro"/>
</dbReference>
<dbReference type="AlphaFoldDB" id="A0A183IRX9"/>
<evidence type="ECO:0000313" key="2">
    <source>
        <dbReference type="EMBL" id="VDP09880.1"/>
    </source>
</evidence>
<dbReference type="OrthoDB" id="19938at2759"/>
<name>A0A183IRX9_9BILA</name>
<feature type="domain" description="Integrator complex subunit 1 INTS2-binding" evidence="1">
    <location>
        <begin position="536"/>
        <end position="794"/>
    </location>
</feature>
<evidence type="ECO:0000313" key="3">
    <source>
        <dbReference type="Proteomes" id="UP000270296"/>
    </source>
</evidence>
<dbReference type="GO" id="GO:0032039">
    <property type="term" value="C:integrator complex"/>
    <property type="evidence" value="ECO:0007669"/>
    <property type="project" value="InterPro"/>
</dbReference>
<keyword evidence="3" id="KW-1185">Reference proteome</keyword>
<organism evidence="4">
    <name type="scientific">Soboliphyme baturini</name>
    <dbReference type="NCBI Taxonomy" id="241478"/>
    <lineage>
        <taxon>Eukaryota</taxon>
        <taxon>Metazoa</taxon>
        <taxon>Ecdysozoa</taxon>
        <taxon>Nematoda</taxon>
        <taxon>Enoplea</taxon>
        <taxon>Dorylaimia</taxon>
        <taxon>Dioctophymatida</taxon>
        <taxon>Dioctophymatoidea</taxon>
        <taxon>Soboliphymatidae</taxon>
        <taxon>Soboliphyme</taxon>
    </lineage>
</organism>
<accession>A0A183IRX9</accession>